<reference evidence="2" key="1">
    <citation type="submission" date="2022-11" db="UniProtKB">
        <authorList>
            <consortium name="WormBaseParasite"/>
        </authorList>
    </citation>
    <scope>IDENTIFICATION</scope>
</reference>
<dbReference type="WBParaSite" id="nRc.2.0.1.t29089-RA">
    <property type="protein sequence ID" value="nRc.2.0.1.t29089-RA"/>
    <property type="gene ID" value="nRc.2.0.1.g29089"/>
</dbReference>
<name>A0A915JSN7_ROMCU</name>
<protein>
    <submittedName>
        <fullName evidence="2">Uncharacterized protein</fullName>
    </submittedName>
</protein>
<evidence type="ECO:0000313" key="2">
    <source>
        <dbReference type="WBParaSite" id="nRc.2.0.1.t29089-RA"/>
    </source>
</evidence>
<sequence length="292" mass="32643">MSTIVKGDEDAGARTRAHMMQGHLDTDIRKSFEKHRNSSNYKAFPEISRKNLEIFGKTVQLFRLETKEHAEKRLEKDFSEKRQNCLFFTQNAHPSLRGLVLQRTLKLQWPHGSGNSIPVGLGNKTSLVCTPKWQWLRTSCVTFLSGNFPTVNSGRLLETIHIGHSIGKSSQRIAPVIAEMRLIGAIFQSDAQRIPTAAEFGMFVRRANVGVLVARFHLRVQREATFGRAARPFAATDLKKRTVGREKKLVAPSSGSACDPLTDTWQAPAKSLRISAKLVQRVHFSVQGVQSA</sequence>
<keyword evidence="1" id="KW-1185">Reference proteome</keyword>
<proteinExistence type="predicted"/>
<dbReference type="AlphaFoldDB" id="A0A915JSN7"/>
<accession>A0A915JSN7</accession>
<organism evidence="1 2">
    <name type="scientific">Romanomermis culicivorax</name>
    <name type="common">Nematode worm</name>
    <dbReference type="NCBI Taxonomy" id="13658"/>
    <lineage>
        <taxon>Eukaryota</taxon>
        <taxon>Metazoa</taxon>
        <taxon>Ecdysozoa</taxon>
        <taxon>Nematoda</taxon>
        <taxon>Enoplea</taxon>
        <taxon>Dorylaimia</taxon>
        <taxon>Mermithida</taxon>
        <taxon>Mermithoidea</taxon>
        <taxon>Mermithidae</taxon>
        <taxon>Romanomermis</taxon>
    </lineage>
</organism>
<dbReference type="Proteomes" id="UP000887565">
    <property type="component" value="Unplaced"/>
</dbReference>
<evidence type="ECO:0000313" key="1">
    <source>
        <dbReference type="Proteomes" id="UP000887565"/>
    </source>
</evidence>